<sequence>MAFREICEELAELYDKKNQDYAEKGDTYKNFRENAELWDTEIWQEPLRRLTEKVVRLTNLIKSEKEPNFESIDDSIKDIAVLAIIAMDMRRGNK</sequence>
<reference evidence="1 2" key="1">
    <citation type="journal article" date="2015" name="Nature">
        <title>rRNA introns, odd ribosomes, and small enigmatic genomes across a large radiation of phyla.</title>
        <authorList>
            <person name="Brown C.T."/>
            <person name="Hug L.A."/>
            <person name="Thomas B.C."/>
            <person name="Sharon I."/>
            <person name="Castelle C.J."/>
            <person name="Singh A."/>
            <person name="Wilkins M.J."/>
            <person name="Williams K.H."/>
            <person name="Banfield J.F."/>
        </authorList>
    </citation>
    <scope>NUCLEOTIDE SEQUENCE [LARGE SCALE GENOMIC DNA]</scope>
</reference>
<evidence type="ECO:0000313" key="1">
    <source>
        <dbReference type="EMBL" id="KKS09674.1"/>
    </source>
</evidence>
<organism evidence="1 2">
    <name type="scientific">candidate division CPR2 bacterium GW2011_GWC1_41_48</name>
    <dbReference type="NCBI Taxonomy" id="1618344"/>
    <lineage>
        <taxon>Bacteria</taxon>
        <taxon>Bacteria division CPR2</taxon>
    </lineage>
</organism>
<comment type="caution">
    <text evidence="1">The sequence shown here is derived from an EMBL/GenBank/DDBJ whole genome shotgun (WGS) entry which is preliminary data.</text>
</comment>
<accession>A0A0G0W9K1</accession>
<evidence type="ECO:0000313" key="2">
    <source>
        <dbReference type="Proteomes" id="UP000033869"/>
    </source>
</evidence>
<protein>
    <submittedName>
        <fullName evidence="1">Uncharacterized protein</fullName>
    </submittedName>
</protein>
<proteinExistence type="predicted"/>
<dbReference type="AlphaFoldDB" id="A0A0G0W9K1"/>
<name>A0A0G0W9K1_UNCC2</name>
<dbReference type="Proteomes" id="UP000033869">
    <property type="component" value="Unassembled WGS sequence"/>
</dbReference>
<gene>
    <name evidence="1" type="ORF">UU65_C0001G0079</name>
</gene>
<dbReference type="EMBL" id="LCBL01000001">
    <property type="protein sequence ID" value="KKS09674.1"/>
    <property type="molecule type" value="Genomic_DNA"/>
</dbReference>